<dbReference type="Pfam" id="PF00201">
    <property type="entry name" value="UDPGT"/>
    <property type="match status" value="1"/>
</dbReference>
<dbReference type="EC" id="2.4.1.17" evidence="5"/>
<dbReference type="AlphaFoldDB" id="A0A232F685"/>
<comment type="caution">
    <text evidence="6">The sequence shown here is derived from an EMBL/GenBank/DDBJ whole genome shotgun (WGS) entry which is preliminary data.</text>
</comment>
<dbReference type="OrthoDB" id="5835829at2759"/>
<dbReference type="EMBL" id="NNAY01000820">
    <property type="protein sequence ID" value="OXU26341.1"/>
    <property type="molecule type" value="Genomic_DNA"/>
</dbReference>
<gene>
    <name evidence="6" type="ORF">TSAR_013434</name>
</gene>
<dbReference type="PROSITE" id="PS00375">
    <property type="entry name" value="UDPGT"/>
    <property type="match status" value="1"/>
</dbReference>
<evidence type="ECO:0000256" key="3">
    <source>
        <dbReference type="ARBA" id="ARBA00022679"/>
    </source>
</evidence>
<keyword evidence="5" id="KW-0472">Membrane</keyword>
<comment type="subcellular location">
    <subcellularLocation>
        <location evidence="5">Membrane</location>
        <topology evidence="5">Single-pass membrane protein</topology>
    </subcellularLocation>
</comment>
<comment type="similarity">
    <text evidence="1 4">Belongs to the UDP-glycosyltransferase family.</text>
</comment>
<dbReference type="CDD" id="cd03784">
    <property type="entry name" value="GT1_Gtf-like"/>
    <property type="match status" value="1"/>
</dbReference>
<dbReference type="Gene3D" id="3.40.50.2000">
    <property type="entry name" value="Glycogen Phosphorylase B"/>
    <property type="match status" value="1"/>
</dbReference>
<dbReference type="FunFam" id="3.40.50.2000:FF:000021">
    <property type="entry name" value="UDP-glucuronosyltransferase"/>
    <property type="match status" value="1"/>
</dbReference>
<evidence type="ECO:0000256" key="1">
    <source>
        <dbReference type="ARBA" id="ARBA00009995"/>
    </source>
</evidence>
<evidence type="ECO:0000313" key="7">
    <source>
        <dbReference type="Proteomes" id="UP000215335"/>
    </source>
</evidence>
<dbReference type="GO" id="GO:0015020">
    <property type="term" value="F:glucuronosyltransferase activity"/>
    <property type="evidence" value="ECO:0007669"/>
    <property type="project" value="UniProtKB-EC"/>
</dbReference>
<dbReference type="InterPro" id="IPR002213">
    <property type="entry name" value="UDP_glucos_trans"/>
</dbReference>
<feature type="signal peptide" evidence="5">
    <location>
        <begin position="1"/>
        <end position="21"/>
    </location>
</feature>
<feature type="transmembrane region" description="Helical" evidence="5">
    <location>
        <begin position="478"/>
        <end position="509"/>
    </location>
</feature>
<keyword evidence="7" id="KW-1185">Reference proteome</keyword>
<protein>
    <recommendedName>
        <fullName evidence="5">UDP-glucuronosyltransferase</fullName>
        <ecNumber evidence="5">2.4.1.17</ecNumber>
    </recommendedName>
</protein>
<name>A0A232F685_9HYME</name>
<dbReference type="PANTHER" id="PTHR48043">
    <property type="entry name" value="EG:EG0003.4 PROTEIN-RELATED"/>
    <property type="match status" value="1"/>
</dbReference>
<comment type="catalytic activity">
    <reaction evidence="5">
        <text>glucuronate acceptor + UDP-alpha-D-glucuronate = acceptor beta-D-glucuronoside + UDP + H(+)</text>
        <dbReference type="Rhea" id="RHEA:21032"/>
        <dbReference type="ChEBI" id="CHEBI:15378"/>
        <dbReference type="ChEBI" id="CHEBI:58052"/>
        <dbReference type="ChEBI" id="CHEBI:58223"/>
        <dbReference type="ChEBI" id="CHEBI:132367"/>
        <dbReference type="ChEBI" id="CHEBI:132368"/>
        <dbReference type="EC" id="2.4.1.17"/>
    </reaction>
</comment>
<dbReference type="Proteomes" id="UP000215335">
    <property type="component" value="Unassembled WGS sequence"/>
</dbReference>
<keyword evidence="3 4" id="KW-0808">Transferase</keyword>
<evidence type="ECO:0000256" key="4">
    <source>
        <dbReference type="RuleBase" id="RU003718"/>
    </source>
</evidence>
<dbReference type="InterPro" id="IPR050271">
    <property type="entry name" value="UDP-glycosyltransferase"/>
</dbReference>
<evidence type="ECO:0000256" key="5">
    <source>
        <dbReference type="RuleBase" id="RU362059"/>
    </source>
</evidence>
<dbReference type="STRING" id="543379.A0A232F685"/>
<dbReference type="GO" id="GO:0016020">
    <property type="term" value="C:membrane"/>
    <property type="evidence" value="ECO:0007669"/>
    <property type="project" value="UniProtKB-SubCell"/>
</dbReference>
<keyword evidence="5" id="KW-0732">Signal</keyword>
<keyword evidence="2 4" id="KW-0328">Glycosyltransferase</keyword>
<proteinExistence type="inferred from homology"/>
<reference evidence="6 7" key="1">
    <citation type="journal article" date="2017" name="Curr. Biol.">
        <title>The Evolution of Venom by Co-option of Single-Copy Genes.</title>
        <authorList>
            <person name="Martinson E.O."/>
            <person name="Mrinalini"/>
            <person name="Kelkar Y.D."/>
            <person name="Chang C.H."/>
            <person name="Werren J.H."/>
        </authorList>
    </citation>
    <scope>NUCLEOTIDE SEQUENCE [LARGE SCALE GENOMIC DNA]</scope>
    <source>
        <strain evidence="6 7">Alberta</strain>
        <tissue evidence="6">Whole body</tissue>
    </source>
</reference>
<accession>A0A232F685</accession>
<evidence type="ECO:0000256" key="2">
    <source>
        <dbReference type="ARBA" id="ARBA00022676"/>
    </source>
</evidence>
<sequence length="527" mass="59235">MLLTRLVFALSITALLSVCSAYRILGVFPFNAKSHNIVFEALMKGLAKRGHQVDVISHFPLKQPLKNYNDIINLDGSMESLMNNYTIEFVSQFSSLLADVGITAEEYGNRLCHFMGFEEMQKLIKNPPTDPPYDLVVTEVFGAHCYIGFGHVFKVPVVAISSAIEYPWISSFIGNDDNPAYVPNVYHIGTGKMNFLGRLKTVVTNYAAISIFHYLTGESQTESMRKYLSPDIPHIRDVEKSIALTLVNNNPVLSGVKPITPSLVQIAGLHVEGNDQTLPLELKSWMDESSHGVVYFTLGSMVLVESLPVDQIRGIFSSFKKIAPVKVLVKIVDSSKIPFKLPDNVKILSWTPQQPVLAHPNTKVFITHGGLGGIQEALYYGIPMIGIPLFGDQFRNVAAFAEKGMLIQINLKQLSEESLDSSLQTLLHNPAYKKKALYLSKLFREQPISPMNNAIYWIEYVIRNGADSIRSSALQFSWWQLALLDVYCFILFVIVLTLTVIVLCIKFIIRKFSRTPHYKRPQKRKMN</sequence>
<evidence type="ECO:0000313" key="6">
    <source>
        <dbReference type="EMBL" id="OXU26341.1"/>
    </source>
</evidence>
<dbReference type="PANTHER" id="PTHR48043:SF145">
    <property type="entry name" value="FI06409P-RELATED"/>
    <property type="match status" value="1"/>
</dbReference>
<keyword evidence="5" id="KW-1133">Transmembrane helix</keyword>
<dbReference type="InterPro" id="IPR035595">
    <property type="entry name" value="UDP_glycos_trans_CS"/>
</dbReference>
<keyword evidence="5" id="KW-0812">Transmembrane</keyword>
<dbReference type="SUPFAM" id="SSF53756">
    <property type="entry name" value="UDP-Glycosyltransferase/glycogen phosphorylase"/>
    <property type="match status" value="1"/>
</dbReference>
<organism evidence="6 7">
    <name type="scientific">Trichomalopsis sarcophagae</name>
    <dbReference type="NCBI Taxonomy" id="543379"/>
    <lineage>
        <taxon>Eukaryota</taxon>
        <taxon>Metazoa</taxon>
        <taxon>Ecdysozoa</taxon>
        <taxon>Arthropoda</taxon>
        <taxon>Hexapoda</taxon>
        <taxon>Insecta</taxon>
        <taxon>Pterygota</taxon>
        <taxon>Neoptera</taxon>
        <taxon>Endopterygota</taxon>
        <taxon>Hymenoptera</taxon>
        <taxon>Apocrita</taxon>
        <taxon>Proctotrupomorpha</taxon>
        <taxon>Chalcidoidea</taxon>
        <taxon>Pteromalidae</taxon>
        <taxon>Pteromalinae</taxon>
        <taxon>Trichomalopsis</taxon>
    </lineage>
</organism>
<feature type="chain" id="PRO_5011830480" description="UDP-glucuronosyltransferase" evidence="5">
    <location>
        <begin position="22"/>
        <end position="527"/>
    </location>
</feature>